<feature type="non-terminal residue" evidence="1">
    <location>
        <position position="109"/>
    </location>
</feature>
<dbReference type="Proteomes" id="UP000054566">
    <property type="component" value="Unassembled WGS sequence"/>
</dbReference>
<reference evidence="2" key="1">
    <citation type="submission" date="2015-07" db="EMBL/GenBank/DDBJ databases">
        <title>Annotation of Plasmodium falciparum RAJ116.</title>
        <authorList>
            <consortium name="The Broad Institute Genome Sequencing Platform"/>
            <person name="Volkman S.K."/>
            <person name="Neafsey D.E."/>
            <person name="Dash A.P."/>
            <person name="Chitnis C.E."/>
            <person name="Hartl D.L."/>
            <person name="Young S.K."/>
            <person name="Zeng Q."/>
            <person name="Koehrsen M."/>
            <person name="Alvarado L."/>
            <person name="Berlin A."/>
            <person name="Borenstein D."/>
            <person name="Chapman S.B."/>
            <person name="Chen Z."/>
            <person name="Engels R."/>
            <person name="Freedman E."/>
            <person name="Gellesch M."/>
            <person name="Goldberg J."/>
            <person name="Griggs A."/>
            <person name="Gujja S."/>
            <person name="Heilman E.R."/>
            <person name="Heiman D.I."/>
            <person name="Howarth C."/>
            <person name="Jen D."/>
            <person name="Larson L."/>
            <person name="Mehta T."/>
            <person name="Neiman D."/>
            <person name="Park D."/>
            <person name="Pearson M."/>
            <person name="Roberts A."/>
            <person name="Saif S."/>
            <person name="Shea T."/>
            <person name="Shenoy N."/>
            <person name="Sisk P."/>
            <person name="Stolte C."/>
            <person name="Sykes S."/>
            <person name="Walk T."/>
            <person name="White J."/>
            <person name="Yandava C."/>
            <person name="Haas B."/>
            <person name="Henn M.R."/>
            <person name="Nusbaum C."/>
            <person name="Birren B."/>
        </authorList>
    </citation>
    <scope>NUCLEOTIDE SEQUENCE [LARGE SCALE GENOMIC DNA]</scope>
    <source>
        <strain evidence="2">RAJ116</strain>
    </source>
</reference>
<dbReference type="AlphaFoldDB" id="A0A0L0CXD6"/>
<gene>
    <name evidence="1" type="ORF">PFLG_01541</name>
</gene>
<evidence type="ECO:0000313" key="1">
    <source>
        <dbReference type="EMBL" id="KNC37130.1"/>
    </source>
</evidence>
<name>A0A0L0CXD6_PLAFA</name>
<protein>
    <submittedName>
        <fullName evidence="1">Uncharacterized protein</fullName>
    </submittedName>
</protein>
<dbReference type="EMBL" id="GG664395">
    <property type="protein sequence ID" value="KNC37130.1"/>
    <property type="molecule type" value="Genomic_DNA"/>
</dbReference>
<sequence length="109" mass="11978">MQFSYLFLIKILYNNIISRINKISIVSAMKIKTAGLFIVAAVPFAAKVAAAHLVEKKVAIDGGRAVTPKAPLQQTSTLRISINEILITVPIATYRNPLARGLVFFFLSF</sequence>
<organism evidence="1 2">
    <name type="scientific">Plasmodium falciparum RAJ116</name>
    <dbReference type="NCBI Taxonomy" id="580058"/>
    <lineage>
        <taxon>Eukaryota</taxon>
        <taxon>Sar</taxon>
        <taxon>Alveolata</taxon>
        <taxon>Apicomplexa</taxon>
        <taxon>Aconoidasida</taxon>
        <taxon>Haemosporida</taxon>
        <taxon>Plasmodiidae</taxon>
        <taxon>Plasmodium</taxon>
        <taxon>Plasmodium (Laverania)</taxon>
    </lineage>
</organism>
<evidence type="ECO:0000313" key="2">
    <source>
        <dbReference type="Proteomes" id="UP000054566"/>
    </source>
</evidence>
<reference evidence="2" key="2">
    <citation type="submission" date="2015-07" db="EMBL/GenBank/DDBJ databases">
        <title>The genome sequence of Plasmodium falciparum RAJ116.</title>
        <authorList>
            <consortium name="The Broad Institute Genome Sequencing Platform"/>
            <person name="Volkman S.K."/>
            <person name="Neafsey D.E."/>
            <person name="Dash A.P."/>
            <person name="Chitnis C.E."/>
            <person name="Hartl D.L."/>
            <person name="Young S.K."/>
            <person name="Kodira C.D."/>
            <person name="Zeng Q."/>
            <person name="Koehrsen M."/>
            <person name="Godfrey P."/>
            <person name="Alvarado L."/>
            <person name="Berlin A."/>
            <person name="Borenstein D."/>
            <person name="Chen Z."/>
            <person name="Engels R."/>
            <person name="Freedman E."/>
            <person name="Gellesch M."/>
            <person name="Goldberg J."/>
            <person name="Griggs A."/>
            <person name="Gujja S."/>
            <person name="Heiman D."/>
            <person name="Hepburn T."/>
            <person name="Howarth C."/>
            <person name="Jen D."/>
            <person name="Larson L."/>
            <person name="Lewis B."/>
            <person name="Mehta T."/>
            <person name="Park D."/>
            <person name="Pearson M."/>
            <person name="Roberts A."/>
            <person name="Saif S."/>
            <person name="Shea T."/>
            <person name="Shenoy N."/>
            <person name="Sisk P."/>
            <person name="Stolte C."/>
            <person name="Sykes S."/>
            <person name="Walk T."/>
            <person name="White J."/>
            <person name="Yandava C."/>
            <person name="Wirth D.F."/>
            <person name="Nusbaum C."/>
            <person name="Birren B."/>
        </authorList>
    </citation>
    <scope>NUCLEOTIDE SEQUENCE [LARGE SCALE GENOMIC DNA]</scope>
    <source>
        <strain evidence="2">RAJ116</strain>
    </source>
</reference>
<proteinExistence type="predicted"/>
<accession>A0A0L0CXD6</accession>